<dbReference type="GO" id="GO:0030313">
    <property type="term" value="C:cell envelope"/>
    <property type="evidence" value="ECO:0007669"/>
    <property type="project" value="UniProtKB-SubCell"/>
</dbReference>
<dbReference type="PROSITE" id="PS51318">
    <property type="entry name" value="TAT"/>
    <property type="match status" value="1"/>
</dbReference>
<reference evidence="6" key="1">
    <citation type="submission" date="2019-09" db="EMBL/GenBank/DDBJ databases">
        <title>Characterisation of the sponge microbiome using genome-centric metagenomics.</title>
        <authorList>
            <person name="Engelberts J.P."/>
            <person name="Robbins S.J."/>
            <person name="De Goeij J.M."/>
            <person name="Aranda M."/>
            <person name="Bell S.C."/>
            <person name="Webster N.S."/>
        </authorList>
    </citation>
    <scope>NUCLEOTIDE SEQUENCE</scope>
    <source>
        <strain evidence="6">SB0662_bin_9</strain>
    </source>
</reference>
<evidence type="ECO:0000256" key="2">
    <source>
        <dbReference type="ARBA" id="ARBA00008520"/>
    </source>
</evidence>
<dbReference type="InterPro" id="IPR006311">
    <property type="entry name" value="TAT_signal"/>
</dbReference>
<sequence length="446" mass="47873">MPIIASRRTFLKVSLAATGLLLSACEPSAIAPAATAAGSTEVDALLYVGYPLDETRIEAFGLFKLIAPDLDIEAIEIDSAWDDMQVQVGSVLASGNRIDLLPIATHGLPRLWASSGQLLDLHPWLADALPSAANGFPSALLQAYAWGEAQYGLPLEFVSHAVLLNRTVFADAGQPLPGATWTWQDCLELSYALTRRGGSDATWGWGTELDVAGAEHWLWANGGPGLFDRSVADFANPTASHEANHSALAWLSQMWLVHKVAPGPEQLRSRSPASLKLSGKLAMWMASSLDVRLLEDQRDRVDWKAVPAPRAHADGPSATMVWSTGLAVASGTRFPDESAKLLAHMTTGEGAAHMARDSAHPVAGRPDLWLTDERRARGGSVFVDLPRMADRVGDNSLGSNHRELLETVVEPNWQAVFAGAVLPETALATMDDQLIASIRNARLPQV</sequence>
<dbReference type="AlphaFoldDB" id="A0A6B1DWR1"/>
<dbReference type="Pfam" id="PF01547">
    <property type="entry name" value="SBP_bac_1"/>
    <property type="match status" value="1"/>
</dbReference>
<keyword evidence="3" id="KW-0813">Transport</keyword>
<dbReference type="Gene3D" id="3.40.190.10">
    <property type="entry name" value="Periplasmic binding protein-like II"/>
    <property type="match status" value="1"/>
</dbReference>
<dbReference type="PROSITE" id="PS51257">
    <property type="entry name" value="PROKAR_LIPOPROTEIN"/>
    <property type="match status" value="1"/>
</dbReference>
<keyword evidence="4 5" id="KW-0732">Signal</keyword>
<proteinExistence type="inferred from homology"/>
<gene>
    <name evidence="6" type="ORF">F4Y08_13010</name>
</gene>
<dbReference type="PANTHER" id="PTHR43649:SF31">
    <property type="entry name" value="SN-GLYCEROL-3-PHOSPHATE-BINDING PERIPLASMIC PROTEIN UGPB"/>
    <property type="match status" value="1"/>
</dbReference>
<evidence type="ECO:0000256" key="1">
    <source>
        <dbReference type="ARBA" id="ARBA00004196"/>
    </source>
</evidence>
<dbReference type="InterPro" id="IPR050490">
    <property type="entry name" value="Bact_solute-bd_prot1"/>
</dbReference>
<dbReference type="SUPFAM" id="SSF53850">
    <property type="entry name" value="Periplasmic binding protein-like II"/>
    <property type="match status" value="1"/>
</dbReference>
<comment type="similarity">
    <text evidence="2">Belongs to the bacterial solute-binding protein 1 family.</text>
</comment>
<evidence type="ECO:0000256" key="3">
    <source>
        <dbReference type="ARBA" id="ARBA00022448"/>
    </source>
</evidence>
<feature type="chain" id="PRO_5025458374" evidence="5">
    <location>
        <begin position="30"/>
        <end position="446"/>
    </location>
</feature>
<accession>A0A6B1DWR1</accession>
<evidence type="ECO:0000256" key="5">
    <source>
        <dbReference type="SAM" id="SignalP"/>
    </source>
</evidence>
<dbReference type="PANTHER" id="PTHR43649">
    <property type="entry name" value="ARABINOSE-BINDING PROTEIN-RELATED"/>
    <property type="match status" value="1"/>
</dbReference>
<comment type="caution">
    <text evidence="6">The sequence shown here is derived from an EMBL/GenBank/DDBJ whole genome shotgun (WGS) entry which is preliminary data.</text>
</comment>
<dbReference type="InterPro" id="IPR006059">
    <property type="entry name" value="SBP"/>
</dbReference>
<name>A0A6B1DWR1_9CHLR</name>
<comment type="subcellular location">
    <subcellularLocation>
        <location evidence="1">Cell envelope</location>
    </subcellularLocation>
</comment>
<evidence type="ECO:0000313" key="6">
    <source>
        <dbReference type="EMBL" id="MYD91235.1"/>
    </source>
</evidence>
<evidence type="ECO:0000256" key="4">
    <source>
        <dbReference type="ARBA" id="ARBA00022729"/>
    </source>
</evidence>
<dbReference type="EMBL" id="VXPY01000093">
    <property type="protein sequence ID" value="MYD91235.1"/>
    <property type="molecule type" value="Genomic_DNA"/>
</dbReference>
<feature type="signal peptide" evidence="5">
    <location>
        <begin position="1"/>
        <end position="29"/>
    </location>
</feature>
<organism evidence="6">
    <name type="scientific">Caldilineaceae bacterium SB0662_bin_9</name>
    <dbReference type="NCBI Taxonomy" id="2605258"/>
    <lineage>
        <taxon>Bacteria</taxon>
        <taxon>Bacillati</taxon>
        <taxon>Chloroflexota</taxon>
        <taxon>Caldilineae</taxon>
        <taxon>Caldilineales</taxon>
        <taxon>Caldilineaceae</taxon>
    </lineage>
</organism>
<protein>
    <submittedName>
        <fullName evidence="6">Extracellular solute-binding protein</fullName>
    </submittedName>
</protein>